<accession>A0A0A8ZSB5</accession>
<feature type="transmembrane region" description="Helical" evidence="1">
    <location>
        <begin position="45"/>
        <end position="67"/>
    </location>
</feature>
<evidence type="ECO:0000256" key="1">
    <source>
        <dbReference type="SAM" id="Phobius"/>
    </source>
</evidence>
<organism evidence="2">
    <name type="scientific">Arundo donax</name>
    <name type="common">Giant reed</name>
    <name type="synonym">Donax arundinaceus</name>
    <dbReference type="NCBI Taxonomy" id="35708"/>
    <lineage>
        <taxon>Eukaryota</taxon>
        <taxon>Viridiplantae</taxon>
        <taxon>Streptophyta</taxon>
        <taxon>Embryophyta</taxon>
        <taxon>Tracheophyta</taxon>
        <taxon>Spermatophyta</taxon>
        <taxon>Magnoliopsida</taxon>
        <taxon>Liliopsida</taxon>
        <taxon>Poales</taxon>
        <taxon>Poaceae</taxon>
        <taxon>PACMAD clade</taxon>
        <taxon>Arundinoideae</taxon>
        <taxon>Arundineae</taxon>
        <taxon>Arundo</taxon>
    </lineage>
</organism>
<keyword evidence="1" id="KW-1133">Transmembrane helix</keyword>
<keyword evidence="1" id="KW-0812">Transmembrane</keyword>
<proteinExistence type="predicted"/>
<dbReference type="AlphaFoldDB" id="A0A0A8ZSB5"/>
<evidence type="ECO:0000313" key="2">
    <source>
        <dbReference type="EMBL" id="JAD41676.1"/>
    </source>
</evidence>
<reference evidence="2" key="1">
    <citation type="submission" date="2014-09" db="EMBL/GenBank/DDBJ databases">
        <authorList>
            <person name="Magalhaes I.L.F."/>
            <person name="Oliveira U."/>
            <person name="Santos F.R."/>
            <person name="Vidigal T.H.D.A."/>
            <person name="Brescovit A.D."/>
            <person name="Santos A.J."/>
        </authorList>
    </citation>
    <scope>NUCLEOTIDE SEQUENCE</scope>
    <source>
        <tissue evidence="2">Shoot tissue taken approximately 20 cm above the soil surface</tissue>
    </source>
</reference>
<dbReference type="EMBL" id="GBRH01256219">
    <property type="protein sequence ID" value="JAD41676.1"/>
    <property type="molecule type" value="Transcribed_RNA"/>
</dbReference>
<name>A0A0A8ZSB5_ARUDO</name>
<protein>
    <submittedName>
        <fullName evidence="2">Uncharacterized protein</fullName>
    </submittedName>
</protein>
<reference evidence="2" key="2">
    <citation type="journal article" date="2015" name="Data Brief">
        <title>Shoot transcriptome of the giant reed, Arundo donax.</title>
        <authorList>
            <person name="Barrero R.A."/>
            <person name="Guerrero F.D."/>
            <person name="Moolhuijzen P."/>
            <person name="Goolsby J.A."/>
            <person name="Tidwell J."/>
            <person name="Bellgard S.E."/>
            <person name="Bellgard M.I."/>
        </authorList>
    </citation>
    <scope>NUCLEOTIDE SEQUENCE</scope>
    <source>
        <tissue evidence="2">Shoot tissue taken approximately 20 cm above the soil surface</tissue>
    </source>
</reference>
<feature type="transmembrane region" description="Helical" evidence="1">
    <location>
        <begin position="16"/>
        <end position="33"/>
    </location>
</feature>
<keyword evidence="1" id="KW-0472">Membrane</keyword>
<sequence>MFHSCRQKKRKGKNGALVSTIQYLPLVSLLVYIKFVRQKGNSNKCYLFFSTSPYLIFHSFNSNYYLYT</sequence>